<gene>
    <name evidence="6" type="ORF">DL346_07895</name>
</gene>
<evidence type="ECO:0000256" key="3">
    <source>
        <dbReference type="ARBA" id="ARBA00023125"/>
    </source>
</evidence>
<keyword evidence="3" id="KW-0238">DNA-binding</keyword>
<dbReference type="GO" id="GO:0003700">
    <property type="term" value="F:DNA-binding transcription factor activity"/>
    <property type="evidence" value="ECO:0007669"/>
    <property type="project" value="InterPro"/>
</dbReference>
<comment type="caution">
    <text evidence="6">The sequence shown here is derived from an EMBL/GenBank/DDBJ whole genome shotgun (WGS) entry which is preliminary data.</text>
</comment>
<dbReference type="Pfam" id="PF00126">
    <property type="entry name" value="HTH_1"/>
    <property type="match status" value="1"/>
</dbReference>
<dbReference type="AlphaFoldDB" id="A0A328U6K1"/>
<protein>
    <submittedName>
        <fullName evidence="6">LysR family transcriptional regulator</fullName>
    </submittedName>
</protein>
<reference evidence="6 7" key="1">
    <citation type="submission" date="2018-06" db="EMBL/GenBank/DDBJ databases">
        <title>Paenibacillus montanisoli sp. nov., isolated from mountain area soil.</title>
        <authorList>
            <person name="Wu M."/>
        </authorList>
    </citation>
    <scope>NUCLEOTIDE SEQUENCE [LARGE SCALE GENOMIC DNA]</scope>
    <source>
        <strain evidence="6 7">RA17</strain>
    </source>
</reference>
<feature type="domain" description="HTH lysR-type" evidence="5">
    <location>
        <begin position="1"/>
        <end position="58"/>
    </location>
</feature>
<dbReference type="EMBL" id="QLUW01000001">
    <property type="protein sequence ID" value="RAP78337.1"/>
    <property type="molecule type" value="Genomic_DNA"/>
</dbReference>
<dbReference type="PANTHER" id="PTHR30126:SF40">
    <property type="entry name" value="HTH-TYPE TRANSCRIPTIONAL REGULATOR GLTR"/>
    <property type="match status" value="1"/>
</dbReference>
<dbReference type="Proteomes" id="UP000249260">
    <property type="component" value="Unassembled WGS sequence"/>
</dbReference>
<comment type="similarity">
    <text evidence="1">Belongs to the LysR transcriptional regulatory family.</text>
</comment>
<dbReference type="PROSITE" id="PS50931">
    <property type="entry name" value="HTH_LYSR"/>
    <property type="match status" value="1"/>
</dbReference>
<dbReference type="SUPFAM" id="SSF46785">
    <property type="entry name" value="Winged helix' DNA-binding domain"/>
    <property type="match status" value="1"/>
</dbReference>
<organism evidence="6 7">
    <name type="scientific">Paenibacillus montanisoli</name>
    <dbReference type="NCBI Taxonomy" id="2081970"/>
    <lineage>
        <taxon>Bacteria</taxon>
        <taxon>Bacillati</taxon>
        <taxon>Bacillota</taxon>
        <taxon>Bacilli</taxon>
        <taxon>Bacillales</taxon>
        <taxon>Paenibacillaceae</taxon>
        <taxon>Paenibacillus</taxon>
    </lineage>
</organism>
<dbReference type="Pfam" id="PF03466">
    <property type="entry name" value="LysR_substrate"/>
    <property type="match status" value="1"/>
</dbReference>
<dbReference type="InterPro" id="IPR005119">
    <property type="entry name" value="LysR_subst-bd"/>
</dbReference>
<evidence type="ECO:0000256" key="1">
    <source>
        <dbReference type="ARBA" id="ARBA00009437"/>
    </source>
</evidence>
<evidence type="ECO:0000259" key="5">
    <source>
        <dbReference type="PROSITE" id="PS50931"/>
    </source>
</evidence>
<dbReference type="InterPro" id="IPR036390">
    <property type="entry name" value="WH_DNA-bd_sf"/>
</dbReference>
<dbReference type="RefSeq" id="WP_112881460.1">
    <property type="nucleotide sequence ID" value="NZ_QLUW01000001.1"/>
</dbReference>
<dbReference type="PRINTS" id="PR00039">
    <property type="entry name" value="HTHLYSR"/>
</dbReference>
<evidence type="ECO:0000256" key="2">
    <source>
        <dbReference type="ARBA" id="ARBA00023015"/>
    </source>
</evidence>
<dbReference type="OrthoDB" id="9785745at2"/>
<dbReference type="InterPro" id="IPR036388">
    <property type="entry name" value="WH-like_DNA-bd_sf"/>
</dbReference>
<name>A0A328U6K1_9BACL</name>
<accession>A0A328U6K1</accession>
<keyword evidence="4" id="KW-0804">Transcription</keyword>
<keyword evidence="7" id="KW-1185">Reference proteome</keyword>
<sequence length="291" mass="33204">MDFKKYKTFQVVADTLNLTNAAKQLGYTQPTITLQLQSLENELGVTLFDRVGKKTYLTPSGKLVKQYIDQTFALLDEMETELRKLEKPHGVLTVAAPEFYCTQYLSLIIHSYISENPQVKLQLFSCDSNDAMKKVVSNEADLAIIAGPCESQQMESLPLGKEDLVLVTTKELFEKHDVKTLLKSYPFITYKTGSNIQRLMNECLQEYGFTPDKIIECVTDETIKRTVLYHTGTALLGSALVEDELRKGTLAEIHRFPGKIETSMVILKKRMDEQNIQSFSDIVQRIWKEWN</sequence>
<evidence type="ECO:0000256" key="4">
    <source>
        <dbReference type="ARBA" id="ARBA00023163"/>
    </source>
</evidence>
<dbReference type="GO" id="GO:0000976">
    <property type="term" value="F:transcription cis-regulatory region binding"/>
    <property type="evidence" value="ECO:0007669"/>
    <property type="project" value="TreeGrafter"/>
</dbReference>
<keyword evidence="2" id="KW-0805">Transcription regulation</keyword>
<dbReference type="Gene3D" id="3.40.190.290">
    <property type="match status" value="1"/>
</dbReference>
<dbReference type="PANTHER" id="PTHR30126">
    <property type="entry name" value="HTH-TYPE TRANSCRIPTIONAL REGULATOR"/>
    <property type="match status" value="1"/>
</dbReference>
<evidence type="ECO:0000313" key="7">
    <source>
        <dbReference type="Proteomes" id="UP000249260"/>
    </source>
</evidence>
<dbReference type="InterPro" id="IPR000847">
    <property type="entry name" value="LysR_HTH_N"/>
</dbReference>
<dbReference type="CDD" id="cd05466">
    <property type="entry name" value="PBP2_LTTR_substrate"/>
    <property type="match status" value="1"/>
</dbReference>
<evidence type="ECO:0000313" key="6">
    <source>
        <dbReference type="EMBL" id="RAP78337.1"/>
    </source>
</evidence>
<proteinExistence type="inferred from homology"/>
<dbReference type="Gene3D" id="1.10.10.10">
    <property type="entry name" value="Winged helix-like DNA-binding domain superfamily/Winged helix DNA-binding domain"/>
    <property type="match status" value="1"/>
</dbReference>
<dbReference type="SUPFAM" id="SSF53850">
    <property type="entry name" value="Periplasmic binding protein-like II"/>
    <property type="match status" value="1"/>
</dbReference>